<keyword evidence="14" id="KW-1185">Reference proteome</keyword>
<keyword evidence="10" id="KW-1133">Transmembrane helix</keyword>
<dbReference type="RefSeq" id="WP_090750488.1">
    <property type="nucleotide sequence ID" value="NZ_FOBW01000029.1"/>
</dbReference>
<keyword evidence="2 11" id="KW-0732">Signal</keyword>
<dbReference type="GO" id="GO:0071555">
    <property type="term" value="P:cell wall organization"/>
    <property type="evidence" value="ECO:0007669"/>
    <property type="project" value="UniProtKB-KW"/>
</dbReference>
<evidence type="ECO:0000256" key="3">
    <source>
        <dbReference type="ARBA" id="ARBA00022801"/>
    </source>
</evidence>
<feature type="transmembrane region" description="Helical" evidence="10">
    <location>
        <begin position="361"/>
        <end position="380"/>
    </location>
</feature>
<protein>
    <submittedName>
        <fullName evidence="13">D-alanyl-D-alanine carboxypeptidase</fullName>
    </submittedName>
</protein>
<dbReference type="InterPro" id="IPR012338">
    <property type="entry name" value="Beta-lactam/transpept-like"/>
</dbReference>
<evidence type="ECO:0000256" key="2">
    <source>
        <dbReference type="ARBA" id="ARBA00022729"/>
    </source>
</evidence>
<proteinExistence type="inferred from homology"/>
<feature type="chain" id="PRO_5011599702" evidence="11">
    <location>
        <begin position="25"/>
        <end position="391"/>
    </location>
</feature>
<evidence type="ECO:0000256" key="4">
    <source>
        <dbReference type="ARBA" id="ARBA00022960"/>
    </source>
</evidence>
<evidence type="ECO:0000256" key="1">
    <source>
        <dbReference type="ARBA" id="ARBA00007164"/>
    </source>
</evidence>
<keyword evidence="3" id="KW-0378">Hydrolase</keyword>
<evidence type="ECO:0000256" key="11">
    <source>
        <dbReference type="SAM" id="SignalP"/>
    </source>
</evidence>
<evidence type="ECO:0000256" key="9">
    <source>
        <dbReference type="RuleBase" id="RU004016"/>
    </source>
</evidence>
<dbReference type="PANTHER" id="PTHR21581:SF33">
    <property type="entry name" value="D-ALANYL-D-ALANINE CARBOXYPEPTIDASE DACB"/>
    <property type="match status" value="1"/>
</dbReference>
<dbReference type="SUPFAM" id="SSF56601">
    <property type="entry name" value="beta-lactamase/transpeptidase-like"/>
    <property type="match status" value="1"/>
</dbReference>
<feature type="active site" description="Acyl-ester intermediate" evidence="7">
    <location>
        <position position="60"/>
    </location>
</feature>
<keyword evidence="4" id="KW-0133">Cell shape</keyword>
<dbReference type="GO" id="GO:0008360">
    <property type="term" value="P:regulation of cell shape"/>
    <property type="evidence" value="ECO:0007669"/>
    <property type="project" value="UniProtKB-KW"/>
</dbReference>
<sequence length="391" mass="43298">MKRMIIAFIIHFLLLMFVSSNVLAQDERPNIKCEAYIVMEEGSGRVLYEKNADKLMYPASLTKVATAIYAIENGNLEDMVTVSERARNADGTRVYLEVGEKVPLKKLVQGLLINSGNDAGVAIAEHIDGSVENYANHLNLYLKEIGLEDTHFKNPHGLFDPDHVTTAKDLAKITQYAMKNAEFRTIFGTEELKWDGQAWDTTLFTHHKLMRERPYEGVTGGKTGFVDEAGNTLITTANRDGMSVIVVVLKGPSSTIAYSDTVELLDSAFTQYKLIEIPEGKEYVQNDFTYITNNTYAFPIADGEKMYENITEDGTLEITIGNQDFIATIPILNDSVEVSQSLPTVKASQSQPEEAETSTKMINIIIGLILALTVTCVVFIKRKRGDGSSAS</sequence>
<evidence type="ECO:0000313" key="13">
    <source>
        <dbReference type="EMBL" id="SEN94262.1"/>
    </source>
</evidence>
<gene>
    <name evidence="13" type="ORF">SAMN05192533_12912</name>
</gene>
<dbReference type="InterPro" id="IPR018044">
    <property type="entry name" value="Peptidase_S11"/>
</dbReference>
<feature type="signal peptide" evidence="11">
    <location>
        <begin position="1"/>
        <end position="24"/>
    </location>
</feature>
<feature type="binding site" evidence="8">
    <location>
        <position position="222"/>
    </location>
    <ligand>
        <name>substrate</name>
    </ligand>
</feature>
<organism evidence="13 14">
    <name type="scientific">Mesobacillus persicus</name>
    <dbReference type="NCBI Taxonomy" id="930146"/>
    <lineage>
        <taxon>Bacteria</taxon>
        <taxon>Bacillati</taxon>
        <taxon>Bacillota</taxon>
        <taxon>Bacilli</taxon>
        <taxon>Bacillales</taxon>
        <taxon>Bacillaceae</taxon>
        <taxon>Mesobacillus</taxon>
    </lineage>
</organism>
<dbReference type="GO" id="GO:0009002">
    <property type="term" value="F:serine-type D-Ala-D-Ala carboxypeptidase activity"/>
    <property type="evidence" value="ECO:0007669"/>
    <property type="project" value="InterPro"/>
</dbReference>
<dbReference type="OrthoDB" id="9791132at2"/>
<dbReference type="GO" id="GO:0006508">
    <property type="term" value="P:proteolysis"/>
    <property type="evidence" value="ECO:0007669"/>
    <property type="project" value="InterPro"/>
</dbReference>
<evidence type="ECO:0000259" key="12">
    <source>
        <dbReference type="Pfam" id="PF00768"/>
    </source>
</evidence>
<comment type="similarity">
    <text evidence="1 9">Belongs to the peptidase S11 family.</text>
</comment>
<evidence type="ECO:0000256" key="5">
    <source>
        <dbReference type="ARBA" id="ARBA00022984"/>
    </source>
</evidence>
<dbReference type="PRINTS" id="PR00725">
    <property type="entry name" value="DADACBPTASE1"/>
</dbReference>
<dbReference type="STRING" id="930146.SAMN05192533_12912"/>
<dbReference type="Gene3D" id="3.40.710.10">
    <property type="entry name" value="DD-peptidase/beta-lactamase superfamily"/>
    <property type="match status" value="1"/>
</dbReference>
<evidence type="ECO:0000313" key="14">
    <source>
        <dbReference type="Proteomes" id="UP000198553"/>
    </source>
</evidence>
<dbReference type="InterPro" id="IPR001967">
    <property type="entry name" value="Peptidase_S11_N"/>
</dbReference>
<keyword evidence="13" id="KW-0121">Carboxypeptidase</keyword>
<evidence type="ECO:0000256" key="7">
    <source>
        <dbReference type="PIRSR" id="PIRSR618044-1"/>
    </source>
</evidence>
<dbReference type="AlphaFoldDB" id="A0A1H8KMU0"/>
<feature type="domain" description="Peptidase S11 D-alanyl-D-alanine carboxypeptidase A N-terminal" evidence="12">
    <location>
        <begin position="27"/>
        <end position="251"/>
    </location>
</feature>
<dbReference type="EMBL" id="FOBW01000029">
    <property type="protein sequence ID" value="SEN94262.1"/>
    <property type="molecule type" value="Genomic_DNA"/>
</dbReference>
<evidence type="ECO:0000256" key="6">
    <source>
        <dbReference type="ARBA" id="ARBA00023316"/>
    </source>
</evidence>
<feature type="active site" evidence="7">
    <location>
        <position position="115"/>
    </location>
</feature>
<feature type="active site" description="Proton acceptor" evidence="7">
    <location>
        <position position="63"/>
    </location>
</feature>
<dbReference type="Pfam" id="PF00768">
    <property type="entry name" value="Peptidase_S11"/>
    <property type="match status" value="1"/>
</dbReference>
<evidence type="ECO:0000256" key="10">
    <source>
        <dbReference type="SAM" id="Phobius"/>
    </source>
</evidence>
<reference evidence="14" key="1">
    <citation type="submission" date="2016-10" db="EMBL/GenBank/DDBJ databases">
        <authorList>
            <person name="Varghese N."/>
            <person name="Submissions S."/>
        </authorList>
    </citation>
    <scope>NUCLEOTIDE SEQUENCE [LARGE SCALE GENOMIC DNA]</scope>
    <source>
        <strain evidence="14">B48,IBRC-M 10115,DSM 25386,CECT 8001</strain>
    </source>
</reference>
<keyword evidence="10" id="KW-0812">Transmembrane</keyword>
<keyword evidence="13" id="KW-0645">Protease</keyword>
<dbReference type="PANTHER" id="PTHR21581">
    <property type="entry name" value="D-ALANYL-D-ALANINE CARBOXYPEPTIDASE"/>
    <property type="match status" value="1"/>
</dbReference>
<accession>A0A1H8KMU0</accession>
<evidence type="ECO:0000256" key="8">
    <source>
        <dbReference type="PIRSR" id="PIRSR618044-2"/>
    </source>
</evidence>
<dbReference type="GO" id="GO:0009252">
    <property type="term" value="P:peptidoglycan biosynthetic process"/>
    <property type="evidence" value="ECO:0007669"/>
    <property type="project" value="UniProtKB-KW"/>
</dbReference>
<keyword evidence="5" id="KW-0573">Peptidoglycan synthesis</keyword>
<dbReference type="Proteomes" id="UP000198553">
    <property type="component" value="Unassembled WGS sequence"/>
</dbReference>
<keyword evidence="10" id="KW-0472">Membrane</keyword>
<name>A0A1H8KMU0_9BACI</name>
<keyword evidence="6" id="KW-0961">Cell wall biogenesis/degradation</keyword>